<keyword evidence="1" id="KW-1133">Transmembrane helix</keyword>
<keyword evidence="1" id="KW-0812">Transmembrane</keyword>
<accession>A0A8F3CIJ7</accession>
<sequence length="367" mass="41448">MMRYLIFWCFLGLLDAEEQTIYYGVRTTVLYIPCDISHNQSITWRYYSDNTKNSIILWNRQVKRNGGFTITNLINTLTDPPFTLTVEPVSALLILRNITEPVSGHFICNNVDESKKTFVKPQYGALELVLSVTEKHSDEDMACFTLTCTVVPKPADPALCPTLTMNKKTQANAACEVNVNIELHKHQHHSDMTFKCKAVSKYFEILPSQRVVSFSRPEVHIATREQHLMHCMLASSMLLDNDHAILHTRVYWLDPCDRILPSRYINVKKLTPGDYKCVADNDMGIASTTITIGEGTNNVTNCGSKTEVAPETPTKTSKRSTILISGSIALFIGVILGSLLGVFCFNKGQLQKYIYRNELEHLYKQPS</sequence>
<evidence type="ECO:0000256" key="1">
    <source>
        <dbReference type="SAM" id="Phobius"/>
    </source>
</evidence>
<evidence type="ECO:0000313" key="2">
    <source>
        <dbReference type="EMBL" id="QWY26493.1"/>
    </source>
</evidence>
<proteinExistence type="predicted"/>
<protein>
    <submittedName>
        <fullName evidence="2">Uncharacterized protein</fullName>
    </submittedName>
</protein>
<reference evidence="2" key="2">
    <citation type="submission" date="2021-04" db="EMBL/GenBank/DDBJ databases">
        <authorList>
            <person name="Chen X."/>
            <person name="Shi M."/>
            <person name="Wu W."/>
        </authorList>
    </citation>
    <scope>NUCLEOTIDE SEQUENCE</scope>
    <source>
        <strain evidence="2">Cxx6</strain>
    </source>
</reference>
<keyword evidence="1" id="KW-0472">Membrane</keyword>
<name>A0A8F3CIJ7_9VIRU</name>
<feature type="transmembrane region" description="Helical" evidence="1">
    <location>
        <begin position="322"/>
        <end position="346"/>
    </location>
</feature>
<organism evidence="2">
    <name type="scientific">Ranid herpesvirus 4</name>
    <dbReference type="NCBI Taxonomy" id="2849006"/>
    <lineage>
        <taxon>Viruses</taxon>
        <taxon>Duplodnaviria</taxon>
        <taxon>Heunggongvirae</taxon>
        <taxon>Peploviricota</taxon>
        <taxon>Herviviricetes</taxon>
        <taxon>Herpesvirales</taxon>
    </lineage>
</organism>
<reference evidence="2" key="1">
    <citation type="journal article" date="2021" name="Viruses">
        <title>Discovery and Characterization of Actively Replicating DNA and Retro-Transcribing Viruses in Lower Vertebrate Hosts Based on RNA Sequencing.</title>
        <authorList>
            <person name="Chen X.X."/>
            <person name="Wu W.C."/>
            <person name="Shi M."/>
        </authorList>
    </citation>
    <scope>NUCLEOTIDE SEQUENCE</scope>
    <source>
        <strain evidence="2">Cxx6</strain>
    </source>
</reference>
<dbReference type="EMBL" id="MZ244210">
    <property type="protein sequence ID" value="QWY26493.1"/>
    <property type="molecule type" value="Genomic_DNA"/>
</dbReference>